<evidence type="ECO:0000256" key="1">
    <source>
        <dbReference type="SAM" id="Phobius"/>
    </source>
</evidence>
<proteinExistence type="predicted"/>
<keyword evidence="1" id="KW-0472">Membrane</keyword>
<evidence type="ECO:0000313" key="2">
    <source>
        <dbReference type="EMBL" id="AJW70221.1"/>
    </source>
</evidence>
<dbReference type="AlphaFoldDB" id="A0A0D5C0G4"/>
<reference evidence="3" key="1">
    <citation type="submission" date="2015-03" db="EMBL/GenBank/DDBJ databases">
        <title>Characterization of two novel Thaumarchaeota isolated from the Northern Adriatic Sea.</title>
        <authorList>
            <person name="Bayer B."/>
            <person name="Vojvoda J."/>
            <person name="Offre P."/>
            <person name="Srivastava A."/>
            <person name="Elisabeth N."/>
            <person name="Garcia J.A.L."/>
            <person name="Schleper C."/>
            <person name="Herndl G.J."/>
        </authorList>
    </citation>
    <scope>NUCLEOTIDE SEQUENCE [LARGE SCALE GENOMIC DNA]</scope>
    <source>
        <strain evidence="3">NF5</strain>
    </source>
</reference>
<dbReference type="KEGG" id="nin:NADRNF5_0525"/>
<keyword evidence="1" id="KW-0812">Transmembrane</keyword>
<sequence length="37" mass="4180">MIKNNQKPKLMIPRNKKAFYAFYAIAGISVIVLSVVL</sequence>
<keyword evidence="1" id="KW-1133">Transmembrane helix</keyword>
<gene>
    <name evidence="2" type="ORF">NADRNF5_0525</name>
</gene>
<dbReference type="Proteomes" id="UP000032408">
    <property type="component" value="Chromosome"/>
</dbReference>
<name>A0A0D5C0G4_9ARCH</name>
<dbReference type="HOGENOM" id="CLU_3338263_0_0_2"/>
<organism evidence="2 3">
    <name type="scientific">Nitrosopumilus adriaticus</name>
    <dbReference type="NCBI Taxonomy" id="1580092"/>
    <lineage>
        <taxon>Archaea</taxon>
        <taxon>Nitrososphaerota</taxon>
        <taxon>Nitrososphaeria</taxon>
        <taxon>Nitrosopumilales</taxon>
        <taxon>Nitrosopumilaceae</taxon>
        <taxon>Nitrosopumilus</taxon>
    </lineage>
</organism>
<keyword evidence="3" id="KW-1185">Reference proteome</keyword>
<evidence type="ECO:0000313" key="3">
    <source>
        <dbReference type="Proteomes" id="UP000032408"/>
    </source>
</evidence>
<accession>A0A0D5C0G4</accession>
<dbReference type="STRING" id="1580092.NADRNF5_0525"/>
<protein>
    <submittedName>
        <fullName evidence="2">Uncharacterized protein</fullName>
    </submittedName>
</protein>
<reference evidence="2 3" key="2">
    <citation type="journal article" date="2016" name="ISME J.">
        <title>Physiological and genomic characterization of two novel marine thaumarchaeal strains indicates niche differentiation.</title>
        <authorList>
            <person name="Bayer B."/>
            <person name="Vojvoda J."/>
            <person name="Offre P."/>
            <person name="Alves R.J."/>
            <person name="Elisabeth N.H."/>
            <person name="Garcia J.A."/>
            <person name="Volland J.M."/>
            <person name="Srivastava A."/>
            <person name="Schleper C."/>
            <person name="Herndl G.J."/>
        </authorList>
    </citation>
    <scope>NUCLEOTIDE SEQUENCE [LARGE SCALE GENOMIC DNA]</scope>
    <source>
        <strain evidence="2 3">NF5</strain>
    </source>
</reference>
<dbReference type="EMBL" id="CP011070">
    <property type="protein sequence ID" value="AJW70221.1"/>
    <property type="molecule type" value="Genomic_DNA"/>
</dbReference>
<feature type="transmembrane region" description="Helical" evidence="1">
    <location>
        <begin position="20"/>
        <end position="36"/>
    </location>
</feature>